<dbReference type="InterPro" id="IPR013341">
    <property type="entry name" value="Mandelate_racemase_N_dom"/>
</dbReference>
<protein>
    <submittedName>
        <fullName evidence="3">Mandelate racemase/muconate lactonizing enzyme family protein</fullName>
    </submittedName>
</protein>
<dbReference type="Gene3D" id="3.20.20.120">
    <property type="entry name" value="Enolase-like C-terminal domain"/>
    <property type="match status" value="1"/>
</dbReference>
<dbReference type="RefSeq" id="WP_377101417.1">
    <property type="nucleotide sequence ID" value="NZ_JBHTHU010000019.1"/>
</dbReference>
<dbReference type="InterPro" id="IPR006311">
    <property type="entry name" value="TAT_signal"/>
</dbReference>
<reference evidence="4" key="1">
    <citation type="journal article" date="2019" name="Int. J. Syst. Evol. Microbiol.">
        <title>The Global Catalogue of Microorganisms (GCM) 10K type strain sequencing project: providing services to taxonomists for standard genome sequencing and annotation.</title>
        <authorList>
            <consortium name="The Broad Institute Genomics Platform"/>
            <consortium name="The Broad Institute Genome Sequencing Center for Infectious Disease"/>
            <person name="Wu L."/>
            <person name="Ma J."/>
        </authorList>
    </citation>
    <scope>NUCLEOTIDE SEQUENCE [LARGE SCALE GENOMIC DNA]</scope>
    <source>
        <strain evidence="4">CCUG 63418</strain>
    </source>
</reference>
<evidence type="ECO:0000313" key="3">
    <source>
        <dbReference type="EMBL" id="MFD0751347.1"/>
    </source>
</evidence>
<dbReference type="Gene3D" id="3.30.390.10">
    <property type="entry name" value="Enolase-like, N-terminal domain"/>
    <property type="match status" value="1"/>
</dbReference>
<gene>
    <name evidence="3" type="ORF">ACFQZS_14450</name>
</gene>
<dbReference type="InterPro" id="IPR019546">
    <property type="entry name" value="TAT_signal_bac_arc"/>
</dbReference>
<evidence type="ECO:0000259" key="2">
    <source>
        <dbReference type="SMART" id="SM00922"/>
    </source>
</evidence>
<dbReference type="SFLD" id="SFLDG00179">
    <property type="entry name" value="mandelate_racemase"/>
    <property type="match status" value="1"/>
</dbReference>
<comment type="caution">
    <text evidence="3">The sequence shown here is derived from an EMBL/GenBank/DDBJ whole genome shotgun (WGS) entry which is preliminary data.</text>
</comment>
<dbReference type="SMART" id="SM00922">
    <property type="entry name" value="MR_MLE"/>
    <property type="match status" value="1"/>
</dbReference>
<dbReference type="InterPro" id="IPR029065">
    <property type="entry name" value="Enolase_C-like"/>
</dbReference>
<evidence type="ECO:0000256" key="1">
    <source>
        <dbReference type="ARBA" id="ARBA00023239"/>
    </source>
</evidence>
<dbReference type="EMBL" id="JBHTHU010000019">
    <property type="protein sequence ID" value="MFD0751347.1"/>
    <property type="molecule type" value="Genomic_DNA"/>
</dbReference>
<dbReference type="PANTHER" id="PTHR48080:SF2">
    <property type="entry name" value="D-GALACTONATE DEHYDRATASE"/>
    <property type="match status" value="1"/>
</dbReference>
<feature type="domain" description="Mandelate racemase/muconate lactonizing enzyme C-terminal" evidence="2">
    <location>
        <begin position="180"/>
        <end position="293"/>
    </location>
</feature>
<dbReference type="SFLD" id="SFLDS00001">
    <property type="entry name" value="Enolase"/>
    <property type="match status" value="1"/>
</dbReference>
<dbReference type="Pfam" id="PF13378">
    <property type="entry name" value="MR_MLE_C"/>
    <property type="match status" value="1"/>
</dbReference>
<dbReference type="PROSITE" id="PS51318">
    <property type="entry name" value="TAT"/>
    <property type="match status" value="1"/>
</dbReference>
<organism evidence="3 4">
    <name type="scientific">Mucilaginibacter calamicampi</name>
    <dbReference type="NCBI Taxonomy" id="1302352"/>
    <lineage>
        <taxon>Bacteria</taxon>
        <taxon>Pseudomonadati</taxon>
        <taxon>Bacteroidota</taxon>
        <taxon>Sphingobacteriia</taxon>
        <taxon>Sphingobacteriales</taxon>
        <taxon>Sphingobacteriaceae</taxon>
        <taxon>Mucilaginibacter</taxon>
    </lineage>
</organism>
<dbReference type="CDD" id="cd03316">
    <property type="entry name" value="MR_like"/>
    <property type="match status" value="1"/>
</dbReference>
<accession>A0ABW2Z0V2</accession>
<dbReference type="Pfam" id="PF02746">
    <property type="entry name" value="MR_MLE_N"/>
    <property type="match status" value="1"/>
</dbReference>
<dbReference type="NCBIfam" id="TIGR01409">
    <property type="entry name" value="TAT_signal_seq"/>
    <property type="match status" value="1"/>
</dbReference>
<dbReference type="InterPro" id="IPR029017">
    <property type="entry name" value="Enolase-like_N"/>
</dbReference>
<keyword evidence="1" id="KW-0456">Lyase</keyword>
<sequence>MSTQQNRRSFLTKAGVGAAALASTPLIQTFGTGLEDAKERTSMMSAPSDLRITAVKVAYSRAGGMFVKLETNQGITGWGESVDASVGSYYLLKRMAGNLTRTANPLRPNVIFEQIRKGGVFGGAQGGTFIATLTALECALWDLTGKALGLPIWQLLGGKFRDKVRVYCDTEFYAVGGKTPESFAKAAQDVVNRGYTAIKFDLDEANDPNKWDRTNWTASQMEIDRMVNSIAAARKQVGNKIDICCDMHGRYDAPTGRKAAKALEPYNLMWLEEPIPADNPEIYKSISAETSTPICCGENVYLTYGFTRLLSENMVDYIMPDLQKCGGLGEGQRIAALANAYYTPFSPHMVGTMVGAMASAHVCAAVPNFQILEWQTKSDTDQMWKDMVVYDKPFIEKGFMTVSDKPGIGVDVNVEGLKKYATQGVPFFE</sequence>
<keyword evidence="4" id="KW-1185">Reference proteome</keyword>
<dbReference type="Proteomes" id="UP001596958">
    <property type="component" value="Unassembled WGS sequence"/>
</dbReference>
<proteinExistence type="predicted"/>
<dbReference type="PANTHER" id="PTHR48080">
    <property type="entry name" value="D-GALACTONATE DEHYDRATASE-RELATED"/>
    <property type="match status" value="1"/>
</dbReference>
<name>A0ABW2Z0V2_9SPHI</name>
<dbReference type="InterPro" id="IPR013342">
    <property type="entry name" value="Mandelate_racemase_C"/>
</dbReference>
<dbReference type="SUPFAM" id="SSF51604">
    <property type="entry name" value="Enolase C-terminal domain-like"/>
    <property type="match status" value="1"/>
</dbReference>
<dbReference type="SUPFAM" id="SSF54826">
    <property type="entry name" value="Enolase N-terminal domain-like"/>
    <property type="match status" value="1"/>
</dbReference>
<evidence type="ECO:0000313" key="4">
    <source>
        <dbReference type="Proteomes" id="UP001596958"/>
    </source>
</evidence>
<dbReference type="InterPro" id="IPR034593">
    <property type="entry name" value="DgoD-like"/>
</dbReference>
<dbReference type="InterPro" id="IPR036849">
    <property type="entry name" value="Enolase-like_C_sf"/>
</dbReference>